<accession>A0ABT6P2K1</accession>
<dbReference type="EC" id="3.4.-.-" evidence="2"/>
<dbReference type="CDD" id="cd12797">
    <property type="entry name" value="M23_peptidase"/>
    <property type="match status" value="1"/>
</dbReference>
<dbReference type="EMBL" id="JARZHI010000048">
    <property type="protein sequence ID" value="MDI1434830.1"/>
    <property type="molecule type" value="Genomic_DNA"/>
</dbReference>
<dbReference type="InterPro" id="IPR016047">
    <property type="entry name" value="M23ase_b-sheet_dom"/>
</dbReference>
<evidence type="ECO:0000313" key="3">
    <source>
        <dbReference type="Proteomes" id="UP001160301"/>
    </source>
</evidence>
<protein>
    <submittedName>
        <fullName evidence="2">M23 family metallopeptidase</fullName>
        <ecNumber evidence="2">3.4.-.-</ecNumber>
    </submittedName>
</protein>
<reference evidence="2 3" key="1">
    <citation type="submission" date="2023-04" db="EMBL/GenBank/DDBJ databases">
        <title>The genome sequence of Polyangium sorediatum DSM14670.</title>
        <authorList>
            <person name="Zhang X."/>
        </authorList>
    </citation>
    <scope>NUCLEOTIDE SEQUENCE [LARGE SCALE GENOMIC DNA]</scope>
    <source>
        <strain evidence="2 3">DSM 14670</strain>
    </source>
</reference>
<gene>
    <name evidence="2" type="ORF">QHF89_35340</name>
</gene>
<dbReference type="InterPro" id="IPR050570">
    <property type="entry name" value="Cell_wall_metabolism_enzyme"/>
</dbReference>
<evidence type="ECO:0000313" key="2">
    <source>
        <dbReference type="EMBL" id="MDI1434830.1"/>
    </source>
</evidence>
<dbReference type="GO" id="GO:0016787">
    <property type="term" value="F:hydrolase activity"/>
    <property type="evidence" value="ECO:0007669"/>
    <property type="project" value="UniProtKB-KW"/>
</dbReference>
<name>A0ABT6P2K1_9BACT</name>
<dbReference type="RefSeq" id="WP_284721338.1">
    <property type="nucleotide sequence ID" value="NZ_JARZHI010000048.1"/>
</dbReference>
<keyword evidence="3" id="KW-1185">Reference proteome</keyword>
<feature type="domain" description="M23ase beta-sheet core" evidence="1">
    <location>
        <begin position="200"/>
        <end position="306"/>
    </location>
</feature>
<comment type="caution">
    <text evidence="2">The sequence shown here is derived from an EMBL/GenBank/DDBJ whole genome shotgun (WGS) entry which is preliminary data.</text>
</comment>
<dbReference type="PANTHER" id="PTHR21666:SF270">
    <property type="entry name" value="MUREIN HYDROLASE ACTIVATOR ENVC"/>
    <property type="match status" value="1"/>
</dbReference>
<evidence type="ECO:0000259" key="1">
    <source>
        <dbReference type="Pfam" id="PF01551"/>
    </source>
</evidence>
<dbReference type="Pfam" id="PF01551">
    <property type="entry name" value="Peptidase_M23"/>
    <property type="match status" value="1"/>
</dbReference>
<sequence>MILASTLVAVPSCIVGDDRSETDDAEGAGVEVDGPVGAVQQPITVAGLGHYCSGRWPSGGWAFNWFDSATSDPCTLLNLTATGGSIARAGVYATNDTNNVVVRCDGGFVAQRVGTGGAPLAAAFTDAGNRNGCFFTVAPKVLRLFDAPFNTTTTTFTPSNGVDFARQSITSLDVTQFGQVGSTTATIVNHDGEEKTFGNNHDGYDWLMPRGTPLLAVADGTVVKARFFYTGATNSDGPFQGEIYIDHTISRSPSTYNETFRSSYFHLQTLYVADGDTVTKGQVIGDSGNYGDSSAPHLHFAVFRMTNTANDWHATHTINASGNDGHRLTIDPYGWFAPQGFDPWAFRAYSAGMGALSIWLWNVGKAPSTGAW</sequence>
<keyword evidence="2" id="KW-0378">Hydrolase</keyword>
<dbReference type="Gene3D" id="2.70.70.10">
    <property type="entry name" value="Glucose Permease (Domain IIA)"/>
    <property type="match status" value="1"/>
</dbReference>
<dbReference type="Proteomes" id="UP001160301">
    <property type="component" value="Unassembled WGS sequence"/>
</dbReference>
<dbReference type="InterPro" id="IPR011055">
    <property type="entry name" value="Dup_hybrid_motif"/>
</dbReference>
<organism evidence="2 3">
    <name type="scientific">Polyangium sorediatum</name>
    <dbReference type="NCBI Taxonomy" id="889274"/>
    <lineage>
        <taxon>Bacteria</taxon>
        <taxon>Pseudomonadati</taxon>
        <taxon>Myxococcota</taxon>
        <taxon>Polyangia</taxon>
        <taxon>Polyangiales</taxon>
        <taxon>Polyangiaceae</taxon>
        <taxon>Polyangium</taxon>
    </lineage>
</organism>
<dbReference type="SUPFAM" id="SSF51261">
    <property type="entry name" value="Duplicated hybrid motif"/>
    <property type="match status" value="1"/>
</dbReference>
<proteinExistence type="predicted"/>
<dbReference type="PANTHER" id="PTHR21666">
    <property type="entry name" value="PEPTIDASE-RELATED"/>
    <property type="match status" value="1"/>
</dbReference>